<proteinExistence type="predicted"/>
<name>A0ABM8W255_GIGMA</name>
<organism evidence="1 2">
    <name type="scientific">Gigaspora margarita</name>
    <dbReference type="NCBI Taxonomy" id="4874"/>
    <lineage>
        <taxon>Eukaryota</taxon>
        <taxon>Fungi</taxon>
        <taxon>Fungi incertae sedis</taxon>
        <taxon>Mucoromycota</taxon>
        <taxon>Glomeromycotina</taxon>
        <taxon>Glomeromycetes</taxon>
        <taxon>Diversisporales</taxon>
        <taxon>Gigasporaceae</taxon>
        <taxon>Gigaspora</taxon>
    </lineage>
</organism>
<accession>A0ABM8W255</accession>
<protein>
    <submittedName>
        <fullName evidence="1">43806_t:CDS:1</fullName>
    </submittedName>
</protein>
<gene>
    <name evidence="1" type="ORF">GMARGA_LOCUS2419</name>
</gene>
<evidence type="ECO:0000313" key="1">
    <source>
        <dbReference type="EMBL" id="CAG8505558.1"/>
    </source>
</evidence>
<dbReference type="EMBL" id="CAJVQB010000754">
    <property type="protein sequence ID" value="CAG8505558.1"/>
    <property type="molecule type" value="Genomic_DNA"/>
</dbReference>
<evidence type="ECO:0000313" key="2">
    <source>
        <dbReference type="Proteomes" id="UP000789901"/>
    </source>
</evidence>
<dbReference type="Proteomes" id="UP000789901">
    <property type="component" value="Unassembled WGS sequence"/>
</dbReference>
<reference evidence="1 2" key="1">
    <citation type="submission" date="2021-06" db="EMBL/GenBank/DDBJ databases">
        <authorList>
            <person name="Kallberg Y."/>
            <person name="Tangrot J."/>
            <person name="Rosling A."/>
        </authorList>
    </citation>
    <scope>NUCLEOTIDE SEQUENCE [LARGE SCALE GENOMIC DNA]</scope>
    <source>
        <strain evidence="1 2">120-4 pot B 10/14</strain>
    </source>
</reference>
<keyword evidence="2" id="KW-1185">Reference proteome</keyword>
<comment type="caution">
    <text evidence="1">The sequence shown here is derived from an EMBL/GenBank/DDBJ whole genome shotgun (WGS) entry which is preliminary data.</text>
</comment>
<sequence length="69" mass="7870">MILKKYYVEQYNDASYSPGMSLEIKSNHANALTLQKRKFALISAIIKISDIFNISEISNIFNLEKLVST</sequence>